<dbReference type="Proteomes" id="UP000887565">
    <property type="component" value="Unplaced"/>
</dbReference>
<feature type="compositionally biased region" description="Basic and acidic residues" evidence="1">
    <location>
        <begin position="149"/>
        <end position="170"/>
    </location>
</feature>
<dbReference type="WBParaSite" id="nRc.2.0.1.t33085-RA">
    <property type="protein sequence ID" value="nRc.2.0.1.t33085-RA"/>
    <property type="gene ID" value="nRc.2.0.1.g33085"/>
</dbReference>
<organism evidence="2 3">
    <name type="scientific">Romanomermis culicivorax</name>
    <name type="common">Nematode worm</name>
    <dbReference type="NCBI Taxonomy" id="13658"/>
    <lineage>
        <taxon>Eukaryota</taxon>
        <taxon>Metazoa</taxon>
        <taxon>Ecdysozoa</taxon>
        <taxon>Nematoda</taxon>
        <taxon>Enoplea</taxon>
        <taxon>Dorylaimia</taxon>
        <taxon>Mermithida</taxon>
        <taxon>Mermithoidea</taxon>
        <taxon>Mermithidae</taxon>
        <taxon>Romanomermis</taxon>
    </lineage>
</organism>
<sequence length="170" mass="18607">MVIGSNDEPDEIPLSCTCNNLVFKRDNSECATAMYSWSDVEDAYYEFCSASSTTTVRAAESARVGPIDGTYLSKGASGIMIKTRKSPRPEGRRQVSTTTINVASAAAVVTAVSSQTPGGKDFATNRAICMSSKEDENPEDDEDYAQNTSDDRWVKKRRLSEIEESRLPLK</sequence>
<keyword evidence="2" id="KW-1185">Reference proteome</keyword>
<feature type="region of interest" description="Disordered" evidence="1">
    <location>
        <begin position="130"/>
        <end position="170"/>
    </location>
</feature>
<evidence type="ECO:0000256" key="1">
    <source>
        <dbReference type="SAM" id="MobiDB-lite"/>
    </source>
</evidence>
<reference evidence="3" key="1">
    <citation type="submission" date="2022-11" db="UniProtKB">
        <authorList>
            <consortium name="WormBaseParasite"/>
        </authorList>
    </citation>
    <scope>IDENTIFICATION</scope>
</reference>
<proteinExistence type="predicted"/>
<evidence type="ECO:0000313" key="3">
    <source>
        <dbReference type="WBParaSite" id="nRc.2.0.1.t33085-RA"/>
    </source>
</evidence>
<accession>A0A915K2R2</accession>
<name>A0A915K2R2_ROMCU</name>
<protein>
    <submittedName>
        <fullName evidence="3">Uncharacterized protein</fullName>
    </submittedName>
</protein>
<evidence type="ECO:0000313" key="2">
    <source>
        <dbReference type="Proteomes" id="UP000887565"/>
    </source>
</evidence>
<dbReference type="AlphaFoldDB" id="A0A915K2R2"/>